<sequence>MKLNELPGQVTESKPSTPVGPIVGGVLGAVAVIAVGVFCLWVFCVKPRRRKDTWDPPEKRDQSNLARDGSRTHSIASTVLTRASNVIQIAYIPGVTGRSPPVSPGVPPPMPTIAGTANSTPQPDTHFFMADDLRNSTWSDTSVDPRISLAPSLARASSGTTVYYENAVMPPIPAQHAMRAQANMVNVKQIGIPNTSTTVTPTRPSPLSGGGSKAININNSSIVARNVTARPIEVKKTASGNRVPTLGNLVKANSQRSATAVNTARTEPILDEKEVVFSPVTDIDDSPTSPLAPLRARQSDMSSGGMDASGTSALLPPDGPLGPQRPDSGGLTAMIEDAIKSASADTRRSPRPGAARNDSGPFSDIHELPSSGSP</sequence>
<feature type="compositionally biased region" description="Basic and acidic residues" evidence="1">
    <location>
        <begin position="52"/>
        <end position="62"/>
    </location>
</feature>
<feature type="region of interest" description="Disordered" evidence="1">
    <location>
        <begin position="51"/>
        <end position="71"/>
    </location>
</feature>
<gene>
    <name evidence="3" type="primary">OPY2</name>
    <name evidence="3" type="ORF">LTR05_007106</name>
</gene>
<keyword evidence="2" id="KW-0812">Transmembrane</keyword>
<organism evidence="3 4">
    <name type="scientific">Lithohypha guttulata</name>
    <dbReference type="NCBI Taxonomy" id="1690604"/>
    <lineage>
        <taxon>Eukaryota</taxon>
        <taxon>Fungi</taxon>
        <taxon>Dikarya</taxon>
        <taxon>Ascomycota</taxon>
        <taxon>Pezizomycotina</taxon>
        <taxon>Eurotiomycetes</taxon>
        <taxon>Chaetothyriomycetidae</taxon>
        <taxon>Chaetothyriales</taxon>
        <taxon>Trichomeriaceae</taxon>
        <taxon>Lithohypha</taxon>
    </lineage>
</organism>
<evidence type="ECO:0000256" key="2">
    <source>
        <dbReference type="SAM" id="Phobius"/>
    </source>
</evidence>
<feature type="transmembrane region" description="Helical" evidence="2">
    <location>
        <begin position="20"/>
        <end position="43"/>
    </location>
</feature>
<dbReference type="EMBL" id="JAVRRJ010000008">
    <property type="protein sequence ID" value="KAK5081964.1"/>
    <property type="molecule type" value="Genomic_DNA"/>
</dbReference>
<protein>
    <submittedName>
        <fullName evidence="3">Overproduction-induced pheromone-resistant</fullName>
    </submittedName>
</protein>
<evidence type="ECO:0000313" key="3">
    <source>
        <dbReference type="EMBL" id="KAK5081964.1"/>
    </source>
</evidence>
<evidence type="ECO:0000313" key="4">
    <source>
        <dbReference type="Proteomes" id="UP001309876"/>
    </source>
</evidence>
<reference evidence="3 4" key="1">
    <citation type="submission" date="2023-08" db="EMBL/GenBank/DDBJ databases">
        <title>Black Yeasts Isolated from many extreme environments.</title>
        <authorList>
            <person name="Coleine C."/>
            <person name="Stajich J.E."/>
            <person name="Selbmann L."/>
        </authorList>
    </citation>
    <scope>NUCLEOTIDE SEQUENCE [LARGE SCALE GENOMIC DNA]</scope>
    <source>
        <strain evidence="3 4">CCFEE 5910</strain>
    </source>
</reference>
<name>A0AAN7SVH2_9EURO</name>
<dbReference type="Proteomes" id="UP001309876">
    <property type="component" value="Unassembled WGS sequence"/>
</dbReference>
<evidence type="ECO:0000256" key="1">
    <source>
        <dbReference type="SAM" id="MobiDB-lite"/>
    </source>
</evidence>
<keyword evidence="4" id="KW-1185">Reference proteome</keyword>
<accession>A0AAN7SVH2</accession>
<comment type="caution">
    <text evidence="3">The sequence shown here is derived from an EMBL/GenBank/DDBJ whole genome shotgun (WGS) entry which is preliminary data.</text>
</comment>
<feature type="region of interest" description="Disordered" evidence="1">
    <location>
        <begin position="278"/>
        <end position="374"/>
    </location>
</feature>
<keyword evidence="2" id="KW-0472">Membrane</keyword>
<feature type="compositionally biased region" description="Low complexity" evidence="1">
    <location>
        <begin position="299"/>
        <end position="313"/>
    </location>
</feature>
<proteinExistence type="predicted"/>
<dbReference type="AlphaFoldDB" id="A0AAN7SVH2"/>
<keyword evidence="2" id="KW-1133">Transmembrane helix</keyword>